<feature type="compositionally biased region" description="Polar residues" evidence="3">
    <location>
        <begin position="955"/>
        <end position="964"/>
    </location>
</feature>
<keyword evidence="6" id="KW-1185">Reference proteome</keyword>
<organism evidence="5 6">
    <name type="scientific">Conger conger</name>
    <name type="common">Conger eel</name>
    <name type="synonym">Muraena conger</name>
    <dbReference type="NCBI Taxonomy" id="82655"/>
    <lineage>
        <taxon>Eukaryota</taxon>
        <taxon>Metazoa</taxon>
        <taxon>Chordata</taxon>
        <taxon>Craniata</taxon>
        <taxon>Vertebrata</taxon>
        <taxon>Euteleostomi</taxon>
        <taxon>Actinopterygii</taxon>
        <taxon>Neopterygii</taxon>
        <taxon>Teleostei</taxon>
        <taxon>Anguilliformes</taxon>
        <taxon>Congridae</taxon>
        <taxon>Conger</taxon>
    </lineage>
</organism>
<feature type="compositionally biased region" description="Basic and acidic residues" evidence="3">
    <location>
        <begin position="67"/>
        <end position="77"/>
    </location>
</feature>
<dbReference type="SUPFAM" id="SSF50044">
    <property type="entry name" value="SH3-domain"/>
    <property type="match status" value="4"/>
</dbReference>
<feature type="compositionally biased region" description="Basic residues" evidence="3">
    <location>
        <begin position="333"/>
        <end position="343"/>
    </location>
</feature>
<feature type="domain" description="SH3" evidence="4">
    <location>
        <begin position="800"/>
        <end position="859"/>
    </location>
</feature>
<name>A0A9Q1HYV3_CONCO</name>
<feature type="region of interest" description="Disordered" evidence="3">
    <location>
        <begin position="126"/>
        <end position="258"/>
    </location>
</feature>
<sequence length="1104" mass="118114">MSIPGTQPFQLKLAQCLVTSGCVGTGWKGHYSLMAEARIDEEEEELRELREPGVRRNLRQSSPAAGRSERNKPDRRLSSQGPLSSIRSAIKRTSTRTHSQGDHSRERRRPEITILSAEPLATNAWFPGASAGFPPPPPPTEHIWGGSIPAAAQPPPSYDQVIREKTQEQAPPPASAPRRVTTTIATQTDFVPEAEDKASEPQCSVASQAVETKAPGGGRRSKPPRPSFPFMPKALPSDPPADSSNPPGGSQLFPSVEQTVTKVHRAEAINSLIDTSCEFLPCSLTSGSGLQAQPCEPCLIALDPPTSTATSSALTPSPEPTADSQPKEEARRPTPRPRSKSKGVAKDVKVQTLVRLKDCGESVQQNQSGGEVPSSKYLQELLDVFGSGDQFLSNQSDQSGESDQDEPNDLVDQSEEDMSLLRTKIQAFERKGSVDDVDGEPVKRPEPRPRAQLAKLAPPVAARPAVPSKPSLPPPPSDKASTPGPGPETNNHKDPGSAPTPAPRPLLPKKSPVETENKEAPANFTRPPRPVVAARPKNHLARDESCAGSRPAPPVQPKVAVDLLELSSAPTVTEPTETGPDCDNSTANSNDVATKQEQPQPIPERPSVPQKPTVIRVSGKTSKSSGDGSAEPIPPLPTQNAVGGLAPPVVQKSSPPSKSSAQPPAQESTNSDKPGGSLPLPPRPPGVKVPPIRPPPAKMPPGRPPPPQTAGHKRTQSKGALKKGPPLPPRPCPGHPLYNAKKNGTQVPSERKDSSNPECHAGDIPSRVQDSSTKTSAPLIDLSSTPEPQTSVPKQARRESIGLQAQVLHDFTPEGPTELALKVGDMVSMVERVDSDWYRGTCRGSSGIFPVNHVKTLSPSPANGKKEAMVATPMSGPRCVARFDYAAAQSDELSFSQGAVIRLKEHVDQDWVRGELEGRTGVFPRNFVEVVEDLPASEAPQSVQKKTEVTEPTGMATSLQNQEAAKSCQSKPAEEEWALALFDFTAQTDEDLSFKQGARILITEHVDSDWCNGRLEGKEGLFPKAFVEINPTAQAADTPHREPEGGGRAQALFSFSSECEEELSVQVGDIVTSLESIDEEWFFGEVRGTRGLIPKNYVLVLQAP</sequence>
<dbReference type="PROSITE" id="PS50002">
    <property type="entry name" value="SH3"/>
    <property type="match status" value="4"/>
</dbReference>
<feature type="compositionally biased region" description="Low complexity" evidence="3">
    <location>
        <begin position="230"/>
        <end position="250"/>
    </location>
</feature>
<dbReference type="EMBL" id="JAFJMO010000008">
    <property type="protein sequence ID" value="KAJ8269577.1"/>
    <property type="molecule type" value="Genomic_DNA"/>
</dbReference>
<feature type="compositionally biased region" description="Low complexity" evidence="3">
    <location>
        <begin position="646"/>
        <end position="666"/>
    </location>
</feature>
<feature type="compositionally biased region" description="Basic and acidic residues" evidence="3">
    <location>
        <begin position="99"/>
        <end position="111"/>
    </location>
</feature>
<dbReference type="OrthoDB" id="27823at2759"/>
<feature type="compositionally biased region" description="Polar residues" evidence="3">
    <location>
        <begin position="390"/>
        <end position="399"/>
    </location>
</feature>
<dbReference type="InterPro" id="IPR036028">
    <property type="entry name" value="SH3-like_dom_sf"/>
</dbReference>
<dbReference type="PANTHER" id="PTHR14167:SF48">
    <property type="entry name" value="SH3 DOMAIN-CONTAINING PROTEIN 19"/>
    <property type="match status" value="1"/>
</dbReference>
<comment type="caution">
    <text evidence="5">The sequence shown here is derived from an EMBL/GenBank/DDBJ whole genome shotgun (WGS) entry which is preliminary data.</text>
</comment>
<evidence type="ECO:0000259" key="4">
    <source>
        <dbReference type="PROSITE" id="PS50002"/>
    </source>
</evidence>
<feature type="domain" description="SH3" evidence="4">
    <location>
        <begin position="1044"/>
        <end position="1103"/>
    </location>
</feature>
<feature type="domain" description="SH3" evidence="4">
    <location>
        <begin position="973"/>
        <end position="1032"/>
    </location>
</feature>
<dbReference type="PANTHER" id="PTHR14167">
    <property type="entry name" value="SH3 DOMAIN-CONTAINING"/>
    <property type="match status" value="1"/>
</dbReference>
<feature type="compositionally biased region" description="Low complexity" evidence="3">
    <location>
        <begin position="304"/>
        <end position="322"/>
    </location>
</feature>
<feature type="compositionally biased region" description="Pro residues" evidence="3">
    <location>
        <begin position="725"/>
        <end position="734"/>
    </location>
</feature>
<feature type="compositionally biased region" description="Polar residues" evidence="3">
    <location>
        <begin position="78"/>
        <end position="87"/>
    </location>
</feature>
<dbReference type="Gene3D" id="2.30.30.40">
    <property type="entry name" value="SH3 Domains"/>
    <property type="match status" value="4"/>
</dbReference>
<proteinExistence type="predicted"/>
<dbReference type="Pfam" id="PF00018">
    <property type="entry name" value="SH3_1"/>
    <property type="match status" value="2"/>
</dbReference>
<evidence type="ECO:0000256" key="1">
    <source>
        <dbReference type="ARBA" id="ARBA00022443"/>
    </source>
</evidence>
<evidence type="ECO:0000313" key="5">
    <source>
        <dbReference type="EMBL" id="KAJ8269577.1"/>
    </source>
</evidence>
<accession>A0A9Q1HYV3</accession>
<dbReference type="SMART" id="SM00326">
    <property type="entry name" value="SH3"/>
    <property type="match status" value="4"/>
</dbReference>
<dbReference type="Proteomes" id="UP001152803">
    <property type="component" value="Unassembled WGS sequence"/>
</dbReference>
<dbReference type="InterPro" id="IPR001452">
    <property type="entry name" value="SH3_domain"/>
</dbReference>
<dbReference type="InterPro" id="IPR050384">
    <property type="entry name" value="Endophilin_SH3RF"/>
</dbReference>
<feature type="region of interest" description="Disordered" evidence="3">
    <location>
        <begin position="303"/>
        <end position="349"/>
    </location>
</feature>
<feature type="region of interest" description="Disordered" evidence="3">
    <location>
        <begin position="359"/>
        <end position="378"/>
    </location>
</feature>
<feature type="compositionally biased region" description="Polar residues" evidence="3">
    <location>
        <begin position="583"/>
        <end position="599"/>
    </location>
</feature>
<feature type="region of interest" description="Disordered" evidence="3">
    <location>
        <begin position="936"/>
        <end position="964"/>
    </location>
</feature>
<dbReference type="Pfam" id="PF14604">
    <property type="entry name" value="SH3_9"/>
    <property type="match status" value="2"/>
</dbReference>
<feature type="region of interest" description="Disordered" evidence="3">
    <location>
        <begin position="47"/>
        <end position="112"/>
    </location>
</feature>
<protein>
    <recommendedName>
        <fullName evidence="4">SH3 domain-containing protein</fullName>
    </recommendedName>
</protein>
<feature type="compositionally biased region" description="Basic and acidic residues" evidence="3">
    <location>
        <begin position="427"/>
        <end position="449"/>
    </location>
</feature>
<feature type="compositionally biased region" description="Polar residues" evidence="3">
    <location>
        <begin position="768"/>
        <end position="793"/>
    </location>
</feature>
<evidence type="ECO:0000313" key="6">
    <source>
        <dbReference type="Proteomes" id="UP001152803"/>
    </source>
</evidence>
<reference evidence="5" key="1">
    <citation type="journal article" date="2023" name="Science">
        <title>Genome structures resolve the early diversification of teleost fishes.</title>
        <authorList>
            <person name="Parey E."/>
            <person name="Louis A."/>
            <person name="Montfort J."/>
            <person name="Bouchez O."/>
            <person name="Roques C."/>
            <person name="Iampietro C."/>
            <person name="Lluch J."/>
            <person name="Castinel A."/>
            <person name="Donnadieu C."/>
            <person name="Desvignes T."/>
            <person name="Floi Bucao C."/>
            <person name="Jouanno E."/>
            <person name="Wen M."/>
            <person name="Mejri S."/>
            <person name="Dirks R."/>
            <person name="Jansen H."/>
            <person name="Henkel C."/>
            <person name="Chen W.J."/>
            <person name="Zahm M."/>
            <person name="Cabau C."/>
            <person name="Klopp C."/>
            <person name="Thompson A.W."/>
            <person name="Robinson-Rechavi M."/>
            <person name="Braasch I."/>
            <person name="Lecointre G."/>
            <person name="Bobe J."/>
            <person name="Postlethwait J.H."/>
            <person name="Berthelot C."/>
            <person name="Roest Crollius H."/>
            <person name="Guiguen Y."/>
        </authorList>
    </citation>
    <scope>NUCLEOTIDE SEQUENCE</scope>
    <source>
        <strain evidence="5">Concon-B</strain>
    </source>
</reference>
<gene>
    <name evidence="5" type="ORF">COCON_G00121840</name>
</gene>
<feature type="compositionally biased region" description="Low complexity" evidence="3">
    <location>
        <begin position="453"/>
        <end position="469"/>
    </location>
</feature>
<feature type="compositionally biased region" description="Polar residues" evidence="3">
    <location>
        <begin position="201"/>
        <end position="210"/>
    </location>
</feature>
<feature type="compositionally biased region" description="Pro residues" evidence="3">
    <location>
        <begin position="679"/>
        <end position="708"/>
    </location>
</feature>
<keyword evidence="1 2" id="KW-0728">SH3 domain</keyword>
<feature type="domain" description="SH3" evidence="4">
    <location>
        <begin position="874"/>
        <end position="933"/>
    </location>
</feature>
<dbReference type="PRINTS" id="PR00499">
    <property type="entry name" value="P67PHOX"/>
</dbReference>
<feature type="compositionally biased region" description="Acidic residues" evidence="3">
    <location>
        <begin position="400"/>
        <end position="418"/>
    </location>
</feature>
<dbReference type="AlphaFoldDB" id="A0A9Q1HYV3"/>
<feature type="compositionally biased region" description="Polar residues" evidence="3">
    <location>
        <begin position="180"/>
        <end position="189"/>
    </location>
</feature>
<feature type="compositionally biased region" description="Low complexity" evidence="3">
    <location>
        <begin position="618"/>
        <end position="629"/>
    </location>
</feature>
<feature type="region of interest" description="Disordered" evidence="3">
    <location>
        <begin position="388"/>
        <end position="798"/>
    </location>
</feature>
<evidence type="ECO:0000256" key="2">
    <source>
        <dbReference type="PROSITE-ProRule" id="PRU00192"/>
    </source>
</evidence>
<evidence type="ECO:0000256" key="3">
    <source>
        <dbReference type="SAM" id="MobiDB-lite"/>
    </source>
</evidence>